<comment type="caution">
    <text evidence="2">The sequence shown here is derived from an EMBL/GenBank/DDBJ whole genome shotgun (WGS) entry which is preliminary data.</text>
</comment>
<reference evidence="2" key="1">
    <citation type="submission" date="2022-01" db="EMBL/GenBank/DDBJ databases">
        <authorList>
            <person name="Criscuolo A."/>
        </authorList>
    </citation>
    <scope>NUCLEOTIDE SEQUENCE</scope>
    <source>
        <strain evidence="2">CIP111893</strain>
    </source>
</reference>
<keyword evidence="3" id="KW-1185">Reference proteome</keyword>
<evidence type="ECO:0000313" key="2">
    <source>
        <dbReference type="EMBL" id="CAH1193520.1"/>
    </source>
</evidence>
<sequence length="48" mass="5514">MENNTHRGNYKGSTTMKAENQDMAFVNDTIEDAKSVSNYSEKKKRTDK</sequence>
<dbReference type="EMBL" id="CAKMMF010000002">
    <property type="protein sequence ID" value="CAH1193520.1"/>
    <property type="molecule type" value="Genomic_DNA"/>
</dbReference>
<feature type="region of interest" description="Disordered" evidence="1">
    <location>
        <begin position="29"/>
        <end position="48"/>
    </location>
</feature>
<evidence type="ECO:0000256" key="1">
    <source>
        <dbReference type="SAM" id="MobiDB-lite"/>
    </source>
</evidence>
<protein>
    <recommendedName>
        <fullName evidence="4">YfhE-like protein</fullName>
    </recommendedName>
</protein>
<dbReference type="RefSeq" id="WP_236338727.1">
    <property type="nucleotide sequence ID" value="NZ_CAKMMF010000002.1"/>
</dbReference>
<organism evidence="2 3">
    <name type="scientific">Paenibacillus plantiphilus</name>
    <dbReference type="NCBI Taxonomy" id="2905650"/>
    <lineage>
        <taxon>Bacteria</taxon>
        <taxon>Bacillati</taxon>
        <taxon>Bacillota</taxon>
        <taxon>Bacilli</taxon>
        <taxon>Bacillales</taxon>
        <taxon>Paenibacillaceae</taxon>
        <taxon>Paenibacillus</taxon>
    </lineage>
</organism>
<proteinExistence type="predicted"/>
<accession>A0ABM9BTY3</accession>
<gene>
    <name evidence="2" type="ORF">PAECIP111893_00483</name>
</gene>
<dbReference type="Proteomes" id="UP000838686">
    <property type="component" value="Unassembled WGS sequence"/>
</dbReference>
<name>A0ABM9BTY3_9BACL</name>
<evidence type="ECO:0008006" key="4">
    <source>
        <dbReference type="Google" id="ProtNLM"/>
    </source>
</evidence>
<evidence type="ECO:0000313" key="3">
    <source>
        <dbReference type="Proteomes" id="UP000838686"/>
    </source>
</evidence>